<keyword evidence="5" id="KW-1185">Reference proteome</keyword>
<accession>A0A8J7P4T2</accession>
<sequence length="179" mass="20253">MLSYNLTYLQSRTPEGQYIYALEPNMEEVVRFPTLPPRRQLTYQAKQMIAREIELEKMRRAEAMLQARNPQREEEKGQGGKRVPPQGPAPKEGIKNHQQRLESIVKQAAVETAKPEVDFFGRAITIKEKLVSTTATAEPGKGAAEPRIGKAVGSSDVWFRFNEGVSNAVRRNVYIKDLL</sequence>
<name>A0A8J7P4T2_ATRSP</name>
<feature type="non-terminal residue" evidence="4">
    <location>
        <position position="1"/>
    </location>
</feature>
<dbReference type="AlphaFoldDB" id="A0A8J7P4T2"/>
<evidence type="ECO:0000256" key="1">
    <source>
        <dbReference type="ARBA" id="ARBA00004123"/>
    </source>
</evidence>
<dbReference type="EMBL" id="JAAWVO010064858">
    <property type="protein sequence ID" value="MBN3323355.1"/>
    <property type="molecule type" value="Genomic_DNA"/>
</dbReference>
<reference evidence="4" key="1">
    <citation type="journal article" date="2021" name="Cell">
        <title>Tracing the genetic footprints of vertebrate landing in non-teleost ray-finned fishes.</title>
        <authorList>
            <person name="Bi X."/>
            <person name="Wang K."/>
            <person name="Yang L."/>
            <person name="Pan H."/>
            <person name="Jiang H."/>
            <person name="Wei Q."/>
            <person name="Fang M."/>
            <person name="Yu H."/>
            <person name="Zhu C."/>
            <person name="Cai Y."/>
            <person name="He Y."/>
            <person name="Gan X."/>
            <person name="Zeng H."/>
            <person name="Yu D."/>
            <person name="Zhu Y."/>
            <person name="Jiang H."/>
            <person name="Qiu Q."/>
            <person name="Yang H."/>
            <person name="Zhang Y.E."/>
            <person name="Wang W."/>
            <person name="Zhu M."/>
            <person name="He S."/>
            <person name="Zhang G."/>
        </authorList>
    </citation>
    <scope>NUCLEOTIDE SEQUENCE</scope>
    <source>
        <strain evidence="4">Allg_001</strain>
    </source>
</reference>
<evidence type="ECO:0000256" key="3">
    <source>
        <dbReference type="SAM" id="MobiDB-lite"/>
    </source>
</evidence>
<comment type="subcellular location">
    <subcellularLocation>
        <location evidence="1">Nucleus</location>
    </subcellularLocation>
</comment>
<gene>
    <name evidence="4" type="primary">Chtf18</name>
    <name evidence="4" type="ORF">GTO95_0009266</name>
</gene>
<protein>
    <submittedName>
        <fullName evidence="4">CTF18 protein</fullName>
    </submittedName>
</protein>
<feature type="non-terminal residue" evidence="4">
    <location>
        <position position="179"/>
    </location>
</feature>
<evidence type="ECO:0000313" key="5">
    <source>
        <dbReference type="Proteomes" id="UP000736164"/>
    </source>
</evidence>
<dbReference type="PANTHER" id="PTHR46765:SF1">
    <property type="entry name" value="P-LOOP CONTAINING NUCLEOSIDE TRIPHOSPHATE HYDROLASES SUPERFAMILY PROTEIN"/>
    <property type="match status" value="1"/>
</dbReference>
<feature type="region of interest" description="Disordered" evidence="3">
    <location>
        <begin position="67"/>
        <end position="97"/>
    </location>
</feature>
<proteinExistence type="predicted"/>
<keyword evidence="2" id="KW-0539">Nucleus</keyword>
<dbReference type="PANTHER" id="PTHR46765">
    <property type="entry name" value="P-LOOP CONTAINING NUCLEOSIDE TRIPHOSPHATE HYDROLASES SUPERFAMILY PROTEIN"/>
    <property type="match status" value="1"/>
</dbReference>
<comment type="caution">
    <text evidence="4">The sequence shown here is derived from an EMBL/GenBank/DDBJ whole genome shotgun (WGS) entry which is preliminary data.</text>
</comment>
<organism evidence="4 5">
    <name type="scientific">Atractosteus spatula</name>
    <name type="common">Alligator gar</name>
    <name type="synonym">Lepisosteus spatula</name>
    <dbReference type="NCBI Taxonomy" id="7917"/>
    <lineage>
        <taxon>Eukaryota</taxon>
        <taxon>Metazoa</taxon>
        <taxon>Chordata</taxon>
        <taxon>Craniata</taxon>
        <taxon>Vertebrata</taxon>
        <taxon>Euteleostomi</taxon>
        <taxon>Actinopterygii</taxon>
        <taxon>Neopterygii</taxon>
        <taxon>Holostei</taxon>
        <taxon>Semionotiformes</taxon>
        <taxon>Lepisosteidae</taxon>
        <taxon>Atractosteus</taxon>
    </lineage>
</organism>
<dbReference type="GO" id="GO:0005634">
    <property type="term" value="C:nucleus"/>
    <property type="evidence" value="ECO:0007669"/>
    <property type="project" value="UniProtKB-SubCell"/>
</dbReference>
<dbReference type="InterPro" id="IPR053016">
    <property type="entry name" value="CTF18-RFC_complex"/>
</dbReference>
<evidence type="ECO:0000313" key="4">
    <source>
        <dbReference type="EMBL" id="MBN3323355.1"/>
    </source>
</evidence>
<dbReference type="Proteomes" id="UP000736164">
    <property type="component" value="Unassembled WGS sequence"/>
</dbReference>
<evidence type="ECO:0000256" key="2">
    <source>
        <dbReference type="ARBA" id="ARBA00023242"/>
    </source>
</evidence>